<feature type="compositionally biased region" description="Basic and acidic residues" evidence="4">
    <location>
        <begin position="8"/>
        <end position="23"/>
    </location>
</feature>
<comment type="similarity">
    <text evidence="3">Belongs to the proline oxidase family.</text>
</comment>
<evidence type="ECO:0000256" key="3">
    <source>
        <dbReference type="RuleBase" id="RU364054"/>
    </source>
</evidence>
<dbReference type="InterPro" id="IPR015659">
    <property type="entry name" value="Proline_oxidase"/>
</dbReference>
<dbReference type="SUPFAM" id="SSF51730">
    <property type="entry name" value="FAD-linked oxidoreductase"/>
    <property type="match status" value="1"/>
</dbReference>
<sequence>MESCTSAAERDGSGTNKRDKQYQAHRAFGDRRNGVISARTYFYANEAKCDSHMETFLRCIEASGRVSDDGFIAIKLTALGRPQFLLQFSEVLAKWRCFFHQMAVEQGQAGLAAMDTKLEVAVLQESVAKMGIASR</sequence>
<comment type="cofactor">
    <cofactor evidence="3">
        <name>FAD</name>
        <dbReference type="ChEBI" id="CHEBI:57692"/>
    </cofactor>
</comment>
<reference evidence="5" key="1">
    <citation type="submission" date="2017-12" db="EMBL/GenBank/DDBJ databases">
        <title>High-resolution comparative analysis of great ape genomes.</title>
        <authorList>
            <person name="Pollen A."/>
            <person name="Hastie A."/>
            <person name="Hormozdiari F."/>
            <person name="Dougherty M."/>
            <person name="Liu R."/>
            <person name="Chaisson M."/>
            <person name="Hoppe E."/>
            <person name="Hill C."/>
            <person name="Pang A."/>
            <person name="Hillier L."/>
            <person name="Baker C."/>
            <person name="Armstrong J."/>
            <person name="Shendure J."/>
            <person name="Paten B."/>
            <person name="Wilson R."/>
            <person name="Chao H."/>
            <person name="Schneider V."/>
            <person name="Ventura M."/>
            <person name="Kronenberg Z."/>
            <person name="Murali S."/>
            <person name="Gordon D."/>
            <person name="Cantsilieris S."/>
            <person name="Munson K."/>
            <person name="Nelson B."/>
            <person name="Raja A."/>
            <person name="Underwood J."/>
            <person name="Diekhans M."/>
            <person name="Fiddes I."/>
            <person name="Haussler D."/>
            <person name="Eichler E."/>
        </authorList>
    </citation>
    <scope>NUCLEOTIDE SEQUENCE [LARGE SCALE GENOMIC DNA]</scope>
    <source>
        <strain evidence="5">Susie</strain>
    </source>
</reference>
<comment type="pathway">
    <text evidence="1">Amino-acid degradation; L-proline degradation into L-glutamate; L-glutamate from L-proline: step 1/2.</text>
</comment>
<keyword evidence="2 3" id="KW-0560">Oxidoreductase</keyword>
<evidence type="ECO:0000313" key="5">
    <source>
        <dbReference type="EMBL" id="PNJ01876.1"/>
    </source>
</evidence>
<dbReference type="PANTHER" id="PTHR13914">
    <property type="entry name" value="PROLINE OXIDASE"/>
    <property type="match status" value="1"/>
</dbReference>
<comment type="caution">
    <text evidence="5">The sequence shown here is derived from an EMBL/GenBank/DDBJ whole genome shotgun (WGS) entry which is preliminary data.</text>
</comment>
<evidence type="ECO:0000256" key="2">
    <source>
        <dbReference type="ARBA" id="ARBA00023002"/>
    </source>
</evidence>
<keyword evidence="3" id="KW-0274">FAD</keyword>
<keyword evidence="3" id="KW-0285">Flavoprotein</keyword>
<dbReference type="InterPro" id="IPR029041">
    <property type="entry name" value="FAD-linked_oxidoreductase-like"/>
</dbReference>
<comment type="function">
    <text evidence="3">Converts proline to delta-1-pyrroline-5-carboxylate.</text>
</comment>
<gene>
    <name evidence="5" type="ORF">CR201_G0055347</name>
</gene>
<evidence type="ECO:0000256" key="1">
    <source>
        <dbReference type="ARBA" id="ARBA00004739"/>
    </source>
</evidence>
<dbReference type="GO" id="GO:0071949">
    <property type="term" value="F:FAD binding"/>
    <property type="evidence" value="ECO:0007669"/>
    <property type="project" value="TreeGrafter"/>
</dbReference>
<organism evidence="5">
    <name type="scientific">Pongo abelii</name>
    <name type="common">Sumatran orangutan</name>
    <name type="synonym">Pongo pygmaeus abelii</name>
    <dbReference type="NCBI Taxonomy" id="9601"/>
    <lineage>
        <taxon>Eukaryota</taxon>
        <taxon>Metazoa</taxon>
        <taxon>Chordata</taxon>
        <taxon>Craniata</taxon>
        <taxon>Vertebrata</taxon>
        <taxon>Euteleostomi</taxon>
        <taxon>Mammalia</taxon>
        <taxon>Eutheria</taxon>
        <taxon>Euarchontoglires</taxon>
        <taxon>Primates</taxon>
        <taxon>Haplorrhini</taxon>
        <taxon>Catarrhini</taxon>
        <taxon>Hominidae</taxon>
        <taxon>Pongo</taxon>
    </lineage>
</organism>
<dbReference type="PANTHER" id="PTHR13914:SF0">
    <property type="entry name" value="PROLINE DEHYDROGENASE 1, MITOCHONDRIAL"/>
    <property type="match status" value="1"/>
</dbReference>
<feature type="non-terminal residue" evidence="5">
    <location>
        <position position="135"/>
    </location>
</feature>
<evidence type="ECO:0000256" key="4">
    <source>
        <dbReference type="SAM" id="MobiDB-lite"/>
    </source>
</evidence>
<comment type="catalytic activity">
    <reaction evidence="3">
        <text>L-proline + a quinone = (S)-1-pyrroline-5-carboxylate + a quinol + H(+)</text>
        <dbReference type="Rhea" id="RHEA:23784"/>
        <dbReference type="ChEBI" id="CHEBI:15378"/>
        <dbReference type="ChEBI" id="CHEBI:17388"/>
        <dbReference type="ChEBI" id="CHEBI:24646"/>
        <dbReference type="ChEBI" id="CHEBI:60039"/>
        <dbReference type="ChEBI" id="CHEBI:132124"/>
        <dbReference type="EC" id="1.5.5.2"/>
    </reaction>
</comment>
<accession>A0A2J8R034</accession>
<dbReference type="EC" id="1.5.5.2" evidence="3"/>
<proteinExistence type="inferred from homology"/>
<name>A0A2J8R034_PONAB</name>
<dbReference type="EMBL" id="NDHI03003916">
    <property type="protein sequence ID" value="PNJ01876.1"/>
    <property type="molecule type" value="Genomic_DNA"/>
</dbReference>
<dbReference type="GO" id="GO:0004657">
    <property type="term" value="F:proline dehydrogenase activity"/>
    <property type="evidence" value="ECO:0007669"/>
    <property type="project" value="UniProtKB-EC"/>
</dbReference>
<protein>
    <recommendedName>
        <fullName evidence="3">Proline dehydrogenase</fullName>
        <ecNumber evidence="3">1.5.5.2</ecNumber>
    </recommendedName>
</protein>
<dbReference type="GO" id="GO:0010133">
    <property type="term" value="P:L-proline catabolic process to L-glutamate"/>
    <property type="evidence" value="ECO:0007669"/>
    <property type="project" value="TreeGrafter"/>
</dbReference>
<dbReference type="GO" id="GO:0005739">
    <property type="term" value="C:mitochondrion"/>
    <property type="evidence" value="ECO:0007669"/>
    <property type="project" value="TreeGrafter"/>
</dbReference>
<dbReference type="AlphaFoldDB" id="A0A2J8R034"/>
<feature type="region of interest" description="Disordered" evidence="4">
    <location>
        <begin position="1"/>
        <end position="23"/>
    </location>
</feature>
<keyword evidence="3" id="KW-0642">Proline metabolism</keyword>